<dbReference type="Pfam" id="PF03734">
    <property type="entry name" value="YkuD"/>
    <property type="match status" value="1"/>
</dbReference>
<evidence type="ECO:0000256" key="3">
    <source>
        <dbReference type="ARBA" id="ARBA00022679"/>
    </source>
</evidence>
<gene>
    <name evidence="15" type="ORF">B843_10405</name>
</gene>
<evidence type="ECO:0000313" key="16">
    <source>
        <dbReference type="Proteomes" id="UP000019222"/>
    </source>
</evidence>
<keyword evidence="11 13" id="KW-0961">Cell wall biogenesis/degradation</keyword>
<evidence type="ECO:0000256" key="10">
    <source>
        <dbReference type="ARBA" id="ARBA00023315"/>
    </source>
</evidence>
<keyword evidence="2" id="KW-1003">Cell membrane</keyword>
<proteinExistence type="predicted"/>
<keyword evidence="10" id="KW-0012">Acyltransferase</keyword>
<dbReference type="PATRIC" id="fig|1224164.3.peg.2093"/>
<comment type="pathway">
    <text evidence="12">Glycan biosynthesis.</text>
</comment>
<dbReference type="eggNOG" id="COG1376">
    <property type="taxonomic scope" value="Bacteria"/>
</dbReference>
<feature type="active site" description="Proton donor/acceptor" evidence="13">
    <location>
        <position position="273"/>
    </location>
</feature>
<keyword evidence="5 13" id="KW-0133">Cell shape</keyword>
<dbReference type="HOGENOM" id="CLU_039404_3_0_11"/>
<dbReference type="Gene3D" id="2.60.40.3710">
    <property type="match status" value="1"/>
</dbReference>
<dbReference type="InterPro" id="IPR041280">
    <property type="entry name" value="Big_10"/>
</dbReference>
<dbReference type="Gene3D" id="2.40.440.10">
    <property type="entry name" value="L,D-transpeptidase catalytic domain-like"/>
    <property type="match status" value="1"/>
</dbReference>
<keyword evidence="6 13" id="KW-0573">Peptidoglycan synthesis</keyword>
<dbReference type="GO" id="GO:0018104">
    <property type="term" value="P:peptidoglycan-protein cross-linking"/>
    <property type="evidence" value="ECO:0007669"/>
    <property type="project" value="TreeGrafter"/>
</dbReference>
<comment type="pathway">
    <text evidence="1 13">Cell wall biogenesis; peptidoglycan biosynthesis.</text>
</comment>
<feature type="active site" description="Nucleophile" evidence="13">
    <location>
        <position position="291"/>
    </location>
</feature>
<dbReference type="AlphaFoldDB" id="W5Y2I6"/>
<dbReference type="InterPro" id="IPR005490">
    <property type="entry name" value="LD_TPept_cat_dom"/>
</dbReference>
<organism evidence="15 16">
    <name type="scientific">Corynebacterium vitaeruminis DSM 20294</name>
    <dbReference type="NCBI Taxonomy" id="1224164"/>
    <lineage>
        <taxon>Bacteria</taxon>
        <taxon>Bacillati</taxon>
        <taxon>Actinomycetota</taxon>
        <taxon>Actinomycetes</taxon>
        <taxon>Mycobacteriales</taxon>
        <taxon>Corynebacteriaceae</taxon>
        <taxon>Corynebacterium</taxon>
    </lineage>
</organism>
<dbReference type="PANTHER" id="PTHR30582">
    <property type="entry name" value="L,D-TRANSPEPTIDASE"/>
    <property type="match status" value="1"/>
</dbReference>
<dbReference type="STRING" id="1224164.B843_10405"/>
<dbReference type="GO" id="GO:0008360">
    <property type="term" value="P:regulation of cell shape"/>
    <property type="evidence" value="ECO:0007669"/>
    <property type="project" value="UniProtKB-UniRule"/>
</dbReference>
<evidence type="ECO:0000256" key="13">
    <source>
        <dbReference type="PROSITE-ProRule" id="PRU01373"/>
    </source>
</evidence>
<dbReference type="Proteomes" id="UP000019222">
    <property type="component" value="Chromosome"/>
</dbReference>
<dbReference type="Gene3D" id="2.60.40.3780">
    <property type="match status" value="1"/>
</dbReference>
<evidence type="ECO:0000256" key="5">
    <source>
        <dbReference type="ARBA" id="ARBA00022960"/>
    </source>
</evidence>
<feature type="domain" description="L,D-TPase catalytic" evidence="14">
    <location>
        <begin position="191"/>
        <end position="315"/>
    </location>
</feature>
<dbReference type="InterPro" id="IPR038063">
    <property type="entry name" value="Transpep_catalytic_dom"/>
</dbReference>
<evidence type="ECO:0000259" key="14">
    <source>
        <dbReference type="PROSITE" id="PS52029"/>
    </source>
</evidence>
<dbReference type="UniPathway" id="UPA00219"/>
<dbReference type="SUPFAM" id="SSF141523">
    <property type="entry name" value="L,D-transpeptidase catalytic domain-like"/>
    <property type="match status" value="1"/>
</dbReference>
<keyword evidence="4" id="KW-0732">Signal</keyword>
<dbReference type="PANTHER" id="PTHR30582:SF2">
    <property type="entry name" value="L,D-TRANSPEPTIDASE YCIB-RELATED"/>
    <property type="match status" value="1"/>
</dbReference>
<dbReference type="InterPro" id="IPR050979">
    <property type="entry name" value="LD-transpeptidase"/>
</dbReference>
<dbReference type="CDD" id="cd13432">
    <property type="entry name" value="LDT_IgD_like_2"/>
    <property type="match status" value="1"/>
</dbReference>
<keyword evidence="3" id="KW-0808">Transferase</keyword>
<sequence>MAPVASVSDGEKDVSPATEVVVKSLGDGLDSVTMTNENGKEVEAEMASDGKSWKTTEQLGYSRTYTIEAKDKNGESSTTTFKTMSPAQTEGVALSPLPDSTVGVGQVIAFRFDVAIQDRQAVQDAIDIETSPHVDGAFYWINANELRWRPENYWDPGTEVSVKADLYGVNLGGGVYGSDNNETNFTIGDKVEAIADDNTKQMTVYKNGEAVKTMPISMGANQWPTPNGVYTIGDLYPDLIMDSTTYGLSLNNGGYRTNVKYASQMSYSGIYVHAAPWSVWAQGSQDTSHGCINVSTENAKWFQDFVKRGDIVTVKNTIGGTLDGTEGLGDWNIPWETWKAGNVDG</sequence>
<evidence type="ECO:0000256" key="4">
    <source>
        <dbReference type="ARBA" id="ARBA00022729"/>
    </source>
</evidence>
<evidence type="ECO:0000313" key="15">
    <source>
        <dbReference type="EMBL" id="AHI23461.1"/>
    </source>
</evidence>
<keyword evidence="7" id="KW-0472">Membrane</keyword>
<evidence type="ECO:0000256" key="2">
    <source>
        <dbReference type="ARBA" id="ARBA00022475"/>
    </source>
</evidence>
<protein>
    <submittedName>
        <fullName evidence="15">Putative lipoprotein</fullName>
    </submittedName>
</protein>
<keyword evidence="16" id="KW-1185">Reference proteome</keyword>
<evidence type="ECO:0000256" key="8">
    <source>
        <dbReference type="ARBA" id="ARBA00023139"/>
    </source>
</evidence>
<dbReference type="Pfam" id="PF17964">
    <property type="entry name" value="Big_10"/>
    <property type="match status" value="1"/>
</dbReference>
<evidence type="ECO:0000256" key="9">
    <source>
        <dbReference type="ARBA" id="ARBA00023288"/>
    </source>
</evidence>
<accession>W5Y2I6</accession>
<keyword evidence="9 15" id="KW-0449">Lipoprotein</keyword>
<evidence type="ECO:0000256" key="11">
    <source>
        <dbReference type="ARBA" id="ARBA00023316"/>
    </source>
</evidence>
<dbReference type="GO" id="GO:0005576">
    <property type="term" value="C:extracellular region"/>
    <property type="evidence" value="ECO:0007669"/>
    <property type="project" value="TreeGrafter"/>
</dbReference>
<dbReference type="CDD" id="cd16913">
    <property type="entry name" value="YkuD_like"/>
    <property type="match status" value="1"/>
</dbReference>
<dbReference type="GO" id="GO:0071972">
    <property type="term" value="F:peptidoglycan L,D-transpeptidase activity"/>
    <property type="evidence" value="ECO:0007669"/>
    <property type="project" value="TreeGrafter"/>
</dbReference>
<evidence type="ECO:0000256" key="6">
    <source>
        <dbReference type="ARBA" id="ARBA00022984"/>
    </source>
</evidence>
<dbReference type="GO" id="GO:0071555">
    <property type="term" value="P:cell wall organization"/>
    <property type="evidence" value="ECO:0007669"/>
    <property type="project" value="UniProtKB-UniRule"/>
</dbReference>
<dbReference type="GO" id="GO:0016746">
    <property type="term" value="F:acyltransferase activity"/>
    <property type="evidence" value="ECO:0007669"/>
    <property type="project" value="UniProtKB-KW"/>
</dbReference>
<name>W5Y2I6_9CORY</name>
<evidence type="ECO:0000256" key="7">
    <source>
        <dbReference type="ARBA" id="ARBA00023136"/>
    </source>
</evidence>
<keyword evidence="8" id="KW-0564">Palmitate</keyword>
<evidence type="ECO:0000256" key="1">
    <source>
        <dbReference type="ARBA" id="ARBA00004752"/>
    </source>
</evidence>
<dbReference type="PROSITE" id="PS52029">
    <property type="entry name" value="LD_TPASE"/>
    <property type="match status" value="1"/>
</dbReference>
<dbReference type="KEGG" id="cvt:B843_10405"/>
<evidence type="ECO:0000256" key="12">
    <source>
        <dbReference type="ARBA" id="ARBA00060592"/>
    </source>
</evidence>
<dbReference type="EMBL" id="CP004353">
    <property type="protein sequence ID" value="AHI23461.1"/>
    <property type="molecule type" value="Genomic_DNA"/>
</dbReference>
<dbReference type="FunFam" id="2.40.440.10:FF:000005">
    <property type="entry name" value="L,D-transpeptidase 2"/>
    <property type="match status" value="1"/>
</dbReference>
<reference evidence="15 16" key="1">
    <citation type="submission" date="2013-02" db="EMBL/GenBank/DDBJ databases">
        <title>The complete genome sequence of Corynebacterium vitaeruminis DSM 20294.</title>
        <authorList>
            <person name="Ruckert C."/>
            <person name="Albersmeier A."/>
            <person name="Kalinowski J."/>
        </authorList>
    </citation>
    <scope>NUCLEOTIDE SEQUENCE [LARGE SCALE GENOMIC DNA]</scope>
    <source>
        <strain evidence="16">ATCC 10234</strain>
    </source>
</reference>